<evidence type="ECO:0000313" key="4">
    <source>
        <dbReference type="Proteomes" id="UP000199652"/>
    </source>
</evidence>
<reference evidence="4" key="1">
    <citation type="submission" date="2016-10" db="EMBL/GenBank/DDBJ databases">
        <authorList>
            <person name="Varghese N."/>
            <person name="Submissions S."/>
        </authorList>
    </citation>
    <scope>NUCLEOTIDE SEQUENCE [LARGE SCALE GENOMIC DNA]</scope>
    <source>
        <strain evidence="4">VPI 5359</strain>
    </source>
</reference>
<gene>
    <name evidence="3" type="ORF">SAMN04488579_11524</name>
</gene>
<sequence length="104" mass="11111">MLMVTKNEIAGKKCQEIGLVLGNTVQTVHLGKDFMAGLKTLVGGEVKGYNEMMTNARELATQRMITEAEALGADAIVGVRYASDAVMENAAEILAYGTAVKFVE</sequence>
<keyword evidence="4" id="KW-1185">Reference proteome</keyword>
<dbReference type="Gene3D" id="3.30.110.70">
    <property type="entry name" value="Hypothetical protein apc22750. Chain B"/>
    <property type="match status" value="1"/>
</dbReference>
<dbReference type="AlphaFoldDB" id="A0A1H3GUA8"/>
<name>A0A1H3GUA8_EUBBA</name>
<dbReference type="RefSeq" id="WP_090245792.1">
    <property type="nucleotide sequence ID" value="NZ_FNOU01000015.1"/>
</dbReference>
<dbReference type="EMBL" id="FNOU01000015">
    <property type="protein sequence ID" value="SDY06620.1"/>
    <property type="molecule type" value="Genomic_DNA"/>
</dbReference>
<dbReference type="InterPro" id="IPR035439">
    <property type="entry name" value="UPF0145_dom_sf"/>
</dbReference>
<dbReference type="OrthoDB" id="9796448at2"/>
<proteinExistence type="inferred from homology"/>
<evidence type="ECO:0000313" key="3">
    <source>
        <dbReference type="EMBL" id="SDY06620.1"/>
    </source>
</evidence>
<organism evidence="3 4">
    <name type="scientific">Eubacterium barkeri</name>
    <name type="common">Clostridium barkeri</name>
    <dbReference type="NCBI Taxonomy" id="1528"/>
    <lineage>
        <taxon>Bacteria</taxon>
        <taxon>Bacillati</taxon>
        <taxon>Bacillota</taxon>
        <taxon>Clostridia</taxon>
        <taxon>Eubacteriales</taxon>
        <taxon>Eubacteriaceae</taxon>
        <taxon>Eubacterium</taxon>
    </lineage>
</organism>
<accession>A0A1H3GUA8</accession>
<comment type="similarity">
    <text evidence="1 2">Belongs to the UPF0145 family.</text>
</comment>
<dbReference type="HAMAP" id="MF_00338">
    <property type="entry name" value="UPF0145"/>
    <property type="match status" value="1"/>
</dbReference>
<evidence type="ECO:0000256" key="2">
    <source>
        <dbReference type="HAMAP-Rule" id="MF_00338"/>
    </source>
</evidence>
<dbReference type="PANTHER" id="PTHR34068:SF2">
    <property type="entry name" value="UPF0145 PROTEIN SCO3412"/>
    <property type="match status" value="1"/>
</dbReference>
<dbReference type="Pfam" id="PF01906">
    <property type="entry name" value="YbjQ_1"/>
    <property type="match status" value="1"/>
</dbReference>
<dbReference type="PANTHER" id="PTHR34068">
    <property type="entry name" value="UPF0145 PROTEIN YBJQ"/>
    <property type="match status" value="1"/>
</dbReference>
<dbReference type="SUPFAM" id="SSF117782">
    <property type="entry name" value="YbjQ-like"/>
    <property type="match status" value="1"/>
</dbReference>
<dbReference type="InterPro" id="IPR002765">
    <property type="entry name" value="UPF0145_YbjQ-like"/>
</dbReference>
<evidence type="ECO:0000256" key="1">
    <source>
        <dbReference type="ARBA" id="ARBA00010751"/>
    </source>
</evidence>
<dbReference type="Proteomes" id="UP000199652">
    <property type="component" value="Unassembled WGS sequence"/>
</dbReference>
<protein>
    <recommendedName>
        <fullName evidence="2">UPF0145 protein SAMN04488579_11524</fullName>
    </recommendedName>
</protein>